<dbReference type="RefSeq" id="WP_130024120.1">
    <property type="nucleotide sequence ID" value="NZ_SEWF01000077.1"/>
</dbReference>
<gene>
    <name evidence="1" type="ORF">EWM59_25815</name>
</gene>
<sequence>MDKEMARYIINYFPNLLTEAEKAARKHHTTLDKHYFSSQVPDSNRIKLAYKKGWLSNDPQVIDLLKDGYDAFELNVIQRILTETPEKIYFNNCVKCGRLARTPYARQCRCGFQWHHIIQAQFRFESAIQITGRGFFLIGTLNKGEVKQGHYIDLIPIGLNCKPRIESIEFALKRHDGNVWDDMALKTNELNDEQQLYIKKTGSFALPLDILNER</sequence>
<comment type="caution">
    <text evidence="1">The sequence shown here is derived from an EMBL/GenBank/DDBJ whole genome shotgun (WGS) entry which is preliminary data.</text>
</comment>
<reference evidence="1 2" key="1">
    <citation type="submission" date="2019-02" db="EMBL/GenBank/DDBJ databases">
        <title>Bacterial novel species Emticicia sp. 17J42-9 isolated from soil.</title>
        <authorList>
            <person name="Jung H.-Y."/>
        </authorList>
    </citation>
    <scope>NUCLEOTIDE SEQUENCE [LARGE SCALE GENOMIC DNA]</scope>
    <source>
        <strain evidence="1 2">17J42-9</strain>
    </source>
</reference>
<name>A0A4Q5LSW6_9BACT</name>
<evidence type="ECO:0000313" key="1">
    <source>
        <dbReference type="EMBL" id="RYU92696.1"/>
    </source>
</evidence>
<dbReference type="Proteomes" id="UP000293162">
    <property type="component" value="Unassembled WGS sequence"/>
</dbReference>
<evidence type="ECO:0000313" key="2">
    <source>
        <dbReference type="Proteomes" id="UP000293162"/>
    </source>
</evidence>
<keyword evidence="2" id="KW-1185">Reference proteome</keyword>
<accession>A0A4Q5LSW6</accession>
<organism evidence="1 2">
    <name type="scientific">Emticicia agri</name>
    <dbReference type="NCBI Taxonomy" id="2492393"/>
    <lineage>
        <taxon>Bacteria</taxon>
        <taxon>Pseudomonadati</taxon>
        <taxon>Bacteroidota</taxon>
        <taxon>Cytophagia</taxon>
        <taxon>Cytophagales</taxon>
        <taxon>Leadbetterellaceae</taxon>
        <taxon>Emticicia</taxon>
    </lineage>
</organism>
<dbReference type="AlphaFoldDB" id="A0A4Q5LSW6"/>
<dbReference type="OrthoDB" id="275225at2"/>
<dbReference type="EMBL" id="SEWF01000077">
    <property type="protein sequence ID" value="RYU92696.1"/>
    <property type="molecule type" value="Genomic_DNA"/>
</dbReference>
<proteinExistence type="predicted"/>
<protein>
    <submittedName>
        <fullName evidence="1">Uncharacterized protein</fullName>
    </submittedName>
</protein>